<dbReference type="Gene3D" id="1.20.1260.10">
    <property type="match status" value="1"/>
</dbReference>
<gene>
    <name evidence="2" type="ORF">QTN89_24580</name>
</gene>
<keyword evidence="3" id="KW-1185">Reference proteome</keyword>
<evidence type="ECO:0000313" key="3">
    <source>
        <dbReference type="Proteomes" id="UP001239462"/>
    </source>
</evidence>
<dbReference type="InterPro" id="IPR016920">
    <property type="entry name" value="UCP029477"/>
</dbReference>
<dbReference type="InterPro" id="IPR019052">
    <property type="entry name" value="DUF2383"/>
</dbReference>
<dbReference type="RefSeq" id="WP_149495914.1">
    <property type="nucleotide sequence ID" value="NZ_JAJMQV010000179.1"/>
</dbReference>
<dbReference type="InterPro" id="IPR012347">
    <property type="entry name" value="Ferritin-like"/>
</dbReference>
<dbReference type="PIRSF" id="PIRSF029477">
    <property type="entry name" value="UCP029477"/>
    <property type="match status" value="1"/>
</dbReference>
<comment type="caution">
    <text evidence="2">The sequence shown here is derived from an EMBL/GenBank/DDBJ whole genome shotgun (WGS) entry which is preliminary data.</text>
</comment>
<reference evidence="2 3" key="1">
    <citation type="submission" date="2023-06" db="EMBL/GenBank/DDBJ databases">
        <title>Roseiconus lacunae JC819 isolated from Gulf of Mannar region, Tamil Nadu.</title>
        <authorList>
            <person name="Pk S."/>
            <person name="Ch S."/>
            <person name="Ch V.R."/>
        </authorList>
    </citation>
    <scope>NUCLEOTIDE SEQUENCE [LARGE SCALE GENOMIC DNA]</scope>
    <source>
        <strain evidence="2 3">JC819</strain>
    </source>
</reference>
<dbReference type="Proteomes" id="UP001239462">
    <property type="component" value="Unassembled WGS sequence"/>
</dbReference>
<feature type="domain" description="DUF2383" evidence="1">
    <location>
        <begin position="16"/>
        <end position="121"/>
    </location>
</feature>
<evidence type="ECO:0000259" key="1">
    <source>
        <dbReference type="Pfam" id="PF09537"/>
    </source>
</evidence>
<dbReference type="InterPro" id="IPR011971">
    <property type="entry name" value="CHP02284"/>
</dbReference>
<protein>
    <submittedName>
        <fullName evidence="2">PA2169 family four-helix-bundle protein</fullName>
    </submittedName>
</protein>
<accession>A0ABT7PQ67</accession>
<evidence type="ECO:0000313" key="2">
    <source>
        <dbReference type="EMBL" id="MDM4018652.1"/>
    </source>
</evidence>
<organism evidence="2 3">
    <name type="scientific">Roseiconus lacunae</name>
    <dbReference type="NCBI Taxonomy" id="2605694"/>
    <lineage>
        <taxon>Bacteria</taxon>
        <taxon>Pseudomonadati</taxon>
        <taxon>Planctomycetota</taxon>
        <taxon>Planctomycetia</taxon>
        <taxon>Pirellulales</taxon>
        <taxon>Pirellulaceae</taxon>
        <taxon>Roseiconus</taxon>
    </lineage>
</organism>
<name>A0ABT7PQ67_9BACT</name>
<proteinExistence type="predicted"/>
<dbReference type="EMBL" id="JASZZN010000024">
    <property type="protein sequence ID" value="MDM4018652.1"/>
    <property type="molecule type" value="Genomic_DNA"/>
</dbReference>
<sequence>MNTETESKLDATTLEAARNLVQANLDSAKGFDEISGEVDDAQLSDLFKSMAETRSLLVKELREHIAYAGETAPTEGTWLAALHRSWIELRSTISGGDPKVILIEAERGEDYIKQAYEDVIKRTAGSALNAVLLRQYETVKKGHAAIRTLREAMVE</sequence>
<dbReference type="Pfam" id="PF09537">
    <property type="entry name" value="DUF2383"/>
    <property type="match status" value="1"/>
</dbReference>
<dbReference type="NCBIfam" id="TIGR02284">
    <property type="entry name" value="PA2169 family four-helix-bundle protein"/>
    <property type="match status" value="1"/>
</dbReference>